<evidence type="ECO:0000313" key="7">
    <source>
        <dbReference type="EMBL" id="GAA2074101.1"/>
    </source>
</evidence>
<dbReference type="PANTHER" id="PTHR42996:SF1">
    <property type="entry name" value="PHOSPHATE-BINDING PROTEIN PSTS"/>
    <property type="match status" value="1"/>
</dbReference>
<keyword evidence="8" id="KW-1185">Reference proteome</keyword>
<proteinExistence type="inferred from homology"/>
<keyword evidence="2 4" id="KW-0813">Transport</keyword>
<dbReference type="CDD" id="cd13565">
    <property type="entry name" value="PBP2_PstS"/>
    <property type="match status" value="1"/>
</dbReference>
<accession>A0ABN2VVQ2</accession>
<dbReference type="PROSITE" id="PS51257">
    <property type="entry name" value="PROKAR_LIPOPROTEIN"/>
    <property type="match status" value="1"/>
</dbReference>
<keyword evidence="5" id="KW-0732">Signal</keyword>
<dbReference type="InterPro" id="IPR024370">
    <property type="entry name" value="PBP_domain"/>
</dbReference>
<keyword evidence="3 4" id="KW-0592">Phosphate transport</keyword>
<dbReference type="PIRSF" id="PIRSF002756">
    <property type="entry name" value="PstS"/>
    <property type="match status" value="1"/>
</dbReference>
<dbReference type="NCBIfam" id="TIGR00975">
    <property type="entry name" value="3a0107s03"/>
    <property type="match status" value="1"/>
</dbReference>
<gene>
    <name evidence="7" type="primary">pstS</name>
    <name evidence="7" type="ORF">GCM10009821_10830</name>
</gene>
<evidence type="ECO:0000256" key="5">
    <source>
        <dbReference type="SAM" id="SignalP"/>
    </source>
</evidence>
<organism evidence="7 8">
    <name type="scientific">Aeromicrobium halocynthiae</name>
    <dbReference type="NCBI Taxonomy" id="560557"/>
    <lineage>
        <taxon>Bacteria</taxon>
        <taxon>Bacillati</taxon>
        <taxon>Actinomycetota</taxon>
        <taxon>Actinomycetes</taxon>
        <taxon>Propionibacteriales</taxon>
        <taxon>Nocardioidaceae</taxon>
        <taxon>Aeromicrobium</taxon>
    </lineage>
</organism>
<name>A0ABN2VVQ2_9ACTN</name>
<dbReference type="Gene3D" id="3.40.190.10">
    <property type="entry name" value="Periplasmic binding protein-like II"/>
    <property type="match status" value="2"/>
</dbReference>
<feature type="signal peptide" evidence="5">
    <location>
        <begin position="1"/>
        <end position="24"/>
    </location>
</feature>
<feature type="chain" id="PRO_5046530652" description="Phosphate-binding protein" evidence="5">
    <location>
        <begin position="25"/>
        <end position="365"/>
    </location>
</feature>
<sequence>MNRTLSRMATPAALALTVTLGLSACSAGNEGGGSDDAASDLSGTLSGAGASSQESAVNAWRAGFQSANPDVTVNYDAVGSGGGREQFIAGGVAFAGSDAFFEGDELAAAEERCNGDIVQVPVYVSPIAIIYNLPGVDELNLTPEALGGIFAGDITSWDDPAIADANPDADLPSTSITPVHRADASGTTENFTDYLNTVAEEEWGQGVVEEWPISGGEAASQTSGVVQAVSGGEGTIGYADASQAGDLGVANVQVGDEFVAYTPEAAAAVVDASERVADRADTDLAVEVDRGIDEGEVYPIVLLSYGIACQNYEDAAEAELVKAYFNYVVSEEGQQAAADGAGSAPLSPEFSEQATAAIETISAGS</sequence>
<evidence type="ECO:0000256" key="1">
    <source>
        <dbReference type="ARBA" id="ARBA00008725"/>
    </source>
</evidence>
<dbReference type="InterPro" id="IPR005673">
    <property type="entry name" value="ABC_phos-bd_PstS"/>
</dbReference>
<dbReference type="EMBL" id="BAAAPY010000002">
    <property type="protein sequence ID" value="GAA2074101.1"/>
    <property type="molecule type" value="Genomic_DNA"/>
</dbReference>
<evidence type="ECO:0000256" key="4">
    <source>
        <dbReference type="PIRNR" id="PIRNR002756"/>
    </source>
</evidence>
<evidence type="ECO:0000256" key="2">
    <source>
        <dbReference type="ARBA" id="ARBA00022448"/>
    </source>
</evidence>
<reference evidence="7 8" key="1">
    <citation type="journal article" date="2019" name="Int. J. Syst. Evol. Microbiol.">
        <title>The Global Catalogue of Microorganisms (GCM) 10K type strain sequencing project: providing services to taxonomists for standard genome sequencing and annotation.</title>
        <authorList>
            <consortium name="The Broad Institute Genomics Platform"/>
            <consortium name="The Broad Institute Genome Sequencing Center for Infectious Disease"/>
            <person name="Wu L."/>
            <person name="Ma J."/>
        </authorList>
    </citation>
    <scope>NUCLEOTIDE SEQUENCE [LARGE SCALE GENOMIC DNA]</scope>
    <source>
        <strain evidence="7 8">JCM 15749</strain>
    </source>
</reference>
<evidence type="ECO:0000256" key="3">
    <source>
        <dbReference type="ARBA" id="ARBA00022592"/>
    </source>
</evidence>
<dbReference type="RefSeq" id="WP_344325511.1">
    <property type="nucleotide sequence ID" value="NZ_BAAAPY010000002.1"/>
</dbReference>
<comment type="similarity">
    <text evidence="1 4">Belongs to the PstS family.</text>
</comment>
<comment type="caution">
    <text evidence="7">The sequence shown here is derived from an EMBL/GenBank/DDBJ whole genome shotgun (WGS) entry which is preliminary data.</text>
</comment>
<dbReference type="Proteomes" id="UP001501480">
    <property type="component" value="Unassembled WGS sequence"/>
</dbReference>
<evidence type="ECO:0000259" key="6">
    <source>
        <dbReference type="Pfam" id="PF12849"/>
    </source>
</evidence>
<dbReference type="PANTHER" id="PTHR42996">
    <property type="entry name" value="PHOSPHATE-BINDING PROTEIN PSTS"/>
    <property type="match status" value="1"/>
</dbReference>
<evidence type="ECO:0000313" key="8">
    <source>
        <dbReference type="Proteomes" id="UP001501480"/>
    </source>
</evidence>
<feature type="domain" description="PBP" evidence="6">
    <location>
        <begin position="39"/>
        <end position="332"/>
    </location>
</feature>
<protein>
    <recommendedName>
        <fullName evidence="4">Phosphate-binding protein</fullName>
    </recommendedName>
</protein>
<dbReference type="Pfam" id="PF12849">
    <property type="entry name" value="PBP_like_2"/>
    <property type="match status" value="1"/>
</dbReference>
<dbReference type="SUPFAM" id="SSF53850">
    <property type="entry name" value="Periplasmic binding protein-like II"/>
    <property type="match status" value="1"/>
</dbReference>
<dbReference type="InterPro" id="IPR050962">
    <property type="entry name" value="Phosphate-bind_PstS"/>
</dbReference>